<accession>A0A1J5QL50</accession>
<keyword evidence="7" id="KW-0378">Hydrolase</keyword>
<evidence type="ECO:0000256" key="4">
    <source>
        <dbReference type="ARBA" id="ARBA00022490"/>
    </source>
</evidence>
<name>A0A1J5QL50_9ZZZZ</name>
<evidence type="ECO:0000256" key="5">
    <source>
        <dbReference type="ARBA" id="ARBA00022500"/>
    </source>
</evidence>
<dbReference type="GO" id="GO:0006935">
    <property type="term" value="P:chemotaxis"/>
    <property type="evidence" value="ECO:0007669"/>
    <property type="project" value="UniProtKB-KW"/>
</dbReference>
<keyword evidence="8" id="KW-0904">Protein phosphatase</keyword>
<feature type="compositionally biased region" description="Acidic residues" evidence="10">
    <location>
        <begin position="1"/>
        <end position="13"/>
    </location>
</feature>
<evidence type="ECO:0000256" key="7">
    <source>
        <dbReference type="ARBA" id="ARBA00022801"/>
    </source>
</evidence>
<dbReference type="Gene3D" id="1.10.287.500">
    <property type="entry name" value="Helix hairpin bin"/>
    <property type="match status" value="1"/>
</dbReference>
<dbReference type="InterPro" id="IPR050992">
    <property type="entry name" value="CheZ_family_phosphatases"/>
</dbReference>
<dbReference type="PIRSF" id="PIRSF002884">
    <property type="entry name" value="CheZ"/>
    <property type="match status" value="1"/>
</dbReference>
<evidence type="ECO:0000256" key="3">
    <source>
        <dbReference type="ARBA" id="ARBA00018484"/>
    </source>
</evidence>
<evidence type="ECO:0000256" key="1">
    <source>
        <dbReference type="ARBA" id="ARBA00004496"/>
    </source>
</evidence>
<organism evidence="11">
    <name type="scientific">mine drainage metagenome</name>
    <dbReference type="NCBI Taxonomy" id="410659"/>
    <lineage>
        <taxon>unclassified sequences</taxon>
        <taxon>metagenomes</taxon>
        <taxon>ecological metagenomes</taxon>
    </lineage>
</organism>
<sequence>MSNESGDSDDLEALFDSIVEAHAEKPAPAPEPAPAAKAAPAPAHAPAAAEGGDIHSQIGHLTRALHDTMRELGYDKTLERAVGKMPDTRDRLNYISQLTEQAAVKTLNAVEDAKPLQQKLESGAAELSTGWQDLFERKLDTEQFKTLVHQTRSYLQDVPLNTKATNSKLMDIVVAQDYQDLTGQVLKKLADTVQQLENQLVALLIESLPEEKKKEMDASLLNGPVINSEGRSDVVTSQAQVDDLLESLGF</sequence>
<dbReference type="GO" id="GO:0009288">
    <property type="term" value="C:bacterial-type flagellum"/>
    <property type="evidence" value="ECO:0007669"/>
    <property type="project" value="InterPro"/>
</dbReference>
<evidence type="ECO:0000256" key="6">
    <source>
        <dbReference type="ARBA" id="ARBA00022779"/>
    </source>
</evidence>
<comment type="subcellular location">
    <subcellularLocation>
        <location evidence="1">Cytoplasm</location>
    </subcellularLocation>
</comment>
<dbReference type="Pfam" id="PF04344">
    <property type="entry name" value="CheZ"/>
    <property type="match status" value="1"/>
</dbReference>
<dbReference type="PANTHER" id="PTHR43693:SF1">
    <property type="entry name" value="PROTEIN PHOSPHATASE CHEZ"/>
    <property type="match status" value="1"/>
</dbReference>
<evidence type="ECO:0000256" key="10">
    <source>
        <dbReference type="SAM" id="MobiDB-lite"/>
    </source>
</evidence>
<dbReference type="NCBIfam" id="NF008368">
    <property type="entry name" value="PRK11166.1"/>
    <property type="match status" value="1"/>
</dbReference>
<comment type="similarity">
    <text evidence="2">Belongs to the CheZ family.</text>
</comment>
<keyword evidence="6" id="KW-0283">Flagellar rotation</keyword>
<dbReference type="SUPFAM" id="SSF75708">
    <property type="entry name" value="Chemotaxis phosphatase CheZ"/>
    <property type="match status" value="1"/>
</dbReference>
<proteinExistence type="inferred from homology"/>
<comment type="caution">
    <text evidence="11">The sequence shown here is derived from an EMBL/GenBank/DDBJ whole genome shotgun (WGS) entry which is preliminary data.</text>
</comment>
<feature type="region of interest" description="Disordered" evidence="10">
    <location>
        <begin position="1"/>
        <end position="52"/>
    </location>
</feature>
<dbReference type="InterPro" id="IPR007439">
    <property type="entry name" value="Chemotax_Pase_CheZ"/>
</dbReference>
<dbReference type="GO" id="GO:0004721">
    <property type="term" value="F:phosphoprotein phosphatase activity"/>
    <property type="evidence" value="ECO:0007669"/>
    <property type="project" value="UniProtKB-KW"/>
</dbReference>
<dbReference type="GO" id="GO:0050920">
    <property type="term" value="P:regulation of chemotaxis"/>
    <property type="evidence" value="ECO:0007669"/>
    <property type="project" value="InterPro"/>
</dbReference>
<feature type="compositionally biased region" description="Low complexity" evidence="10">
    <location>
        <begin position="34"/>
        <end position="50"/>
    </location>
</feature>
<dbReference type="PANTHER" id="PTHR43693">
    <property type="entry name" value="PROTEIN PHOSPHATASE CHEZ"/>
    <property type="match status" value="1"/>
</dbReference>
<keyword evidence="4" id="KW-0963">Cytoplasm</keyword>
<reference evidence="11" key="1">
    <citation type="submission" date="2016-10" db="EMBL/GenBank/DDBJ databases">
        <title>Sequence of Gallionella enrichment culture.</title>
        <authorList>
            <person name="Poehlein A."/>
            <person name="Muehling M."/>
            <person name="Daniel R."/>
        </authorList>
    </citation>
    <scope>NUCLEOTIDE SEQUENCE</scope>
</reference>
<dbReference type="EMBL" id="MLJW01001782">
    <property type="protein sequence ID" value="OIQ76749.1"/>
    <property type="molecule type" value="Genomic_DNA"/>
</dbReference>
<evidence type="ECO:0000313" key="11">
    <source>
        <dbReference type="EMBL" id="OIQ76749.1"/>
    </source>
</evidence>
<gene>
    <name evidence="11" type="ORF">GALL_415640</name>
</gene>
<dbReference type="AlphaFoldDB" id="A0A1J5QL50"/>
<keyword evidence="5" id="KW-0145">Chemotaxis</keyword>
<evidence type="ECO:0000256" key="9">
    <source>
        <dbReference type="ARBA" id="ARBA00029599"/>
    </source>
</evidence>
<evidence type="ECO:0000256" key="2">
    <source>
        <dbReference type="ARBA" id="ARBA00005908"/>
    </source>
</evidence>
<dbReference type="GO" id="GO:0097588">
    <property type="term" value="P:archaeal or bacterial-type flagellum-dependent cell motility"/>
    <property type="evidence" value="ECO:0007669"/>
    <property type="project" value="UniProtKB-KW"/>
</dbReference>
<dbReference type="GO" id="GO:0005737">
    <property type="term" value="C:cytoplasm"/>
    <property type="evidence" value="ECO:0007669"/>
    <property type="project" value="UniProtKB-SubCell"/>
</dbReference>
<evidence type="ECO:0000256" key="8">
    <source>
        <dbReference type="ARBA" id="ARBA00022912"/>
    </source>
</evidence>
<protein>
    <recommendedName>
        <fullName evidence="3">Protein phosphatase CheZ</fullName>
    </recommendedName>
    <alternativeName>
        <fullName evidence="9">Chemotaxis protein CheZ</fullName>
    </alternativeName>
</protein>